<gene>
    <name evidence="9" type="ORF">BKD89_01775</name>
</gene>
<dbReference type="AlphaFoldDB" id="A0A3G3IG86"/>
<evidence type="ECO:0000256" key="7">
    <source>
        <dbReference type="RuleBase" id="RU000481"/>
    </source>
</evidence>
<name>A0A3G3IG86_9ARCH</name>
<dbReference type="InterPro" id="IPR015421">
    <property type="entry name" value="PyrdxlP-dep_Trfase_major"/>
</dbReference>
<dbReference type="GO" id="GO:0006520">
    <property type="term" value="P:amino acid metabolic process"/>
    <property type="evidence" value="ECO:0007669"/>
    <property type="project" value="InterPro"/>
</dbReference>
<evidence type="ECO:0000256" key="3">
    <source>
        <dbReference type="ARBA" id="ARBA00011738"/>
    </source>
</evidence>
<dbReference type="PANTHER" id="PTHR46383">
    <property type="entry name" value="ASPARTATE AMINOTRANSFERASE"/>
    <property type="match status" value="1"/>
</dbReference>
<keyword evidence="5 7" id="KW-0808">Transferase</keyword>
<evidence type="ECO:0000256" key="1">
    <source>
        <dbReference type="ARBA" id="ARBA00001933"/>
    </source>
</evidence>
<dbReference type="SUPFAM" id="SSF53383">
    <property type="entry name" value="PLP-dependent transferases"/>
    <property type="match status" value="1"/>
</dbReference>
<evidence type="ECO:0000313" key="9">
    <source>
        <dbReference type="EMBL" id="AYQ54542.1"/>
    </source>
</evidence>
<dbReference type="Gene3D" id="3.90.1150.10">
    <property type="entry name" value="Aspartate Aminotransferase, domain 1"/>
    <property type="match status" value="1"/>
</dbReference>
<dbReference type="Gene3D" id="3.40.640.10">
    <property type="entry name" value="Type I PLP-dependent aspartate aminotransferase-like (Major domain)"/>
    <property type="match status" value="1"/>
</dbReference>
<dbReference type="InterPro" id="IPR015424">
    <property type="entry name" value="PyrdxlP-dep_Trfase"/>
</dbReference>
<sequence>MKVSDRLAAIPMSGIRKMFDLAKPDSINLGLGEPDLEPPKEAIEGMNAAAVDGKNKYSPTAGIPELRDAIAERFSRYNPGLSGRNVIVTPSGSTALLEMTQAFVDPGDEVLVPSPGFVIYAPHASLAGGKPVEYRLTEGDFQPDIDYIQDRITEKTKMIVVNNPSNPTGGVLSEESRKALADIAHDKDVMIMSDEVYESFVYEGRHQSFLPYLDRAVVVGGFSKMMAVTGWRLGFAIANEECMDALVKMQYHVCASPGMPAMYGVLNAMPSIDPYLENARATFKKRRDLISKRINEIDGMSIIPPKGAFYAFPSFDLDMTSQELANELVKAGLICTPGSAFGTFGEGHLRFSYAASEEKIDKGMDILADTVRKIKGGRI</sequence>
<dbReference type="EMBL" id="CP017686">
    <property type="protein sequence ID" value="AYQ54542.1"/>
    <property type="molecule type" value="Genomic_DNA"/>
</dbReference>
<evidence type="ECO:0000256" key="4">
    <source>
        <dbReference type="ARBA" id="ARBA00022576"/>
    </source>
</evidence>
<evidence type="ECO:0000256" key="2">
    <source>
        <dbReference type="ARBA" id="ARBA00007441"/>
    </source>
</evidence>
<keyword evidence="6" id="KW-0663">Pyridoxal phosphate</keyword>
<dbReference type="Proteomes" id="UP000273278">
    <property type="component" value="Chromosome"/>
</dbReference>
<evidence type="ECO:0000256" key="6">
    <source>
        <dbReference type="ARBA" id="ARBA00022898"/>
    </source>
</evidence>
<dbReference type="GO" id="GO:0008483">
    <property type="term" value="F:transaminase activity"/>
    <property type="evidence" value="ECO:0007669"/>
    <property type="project" value="UniProtKB-KW"/>
</dbReference>
<dbReference type="PROSITE" id="PS00105">
    <property type="entry name" value="AA_TRANSFER_CLASS_1"/>
    <property type="match status" value="1"/>
</dbReference>
<dbReference type="PANTHER" id="PTHR46383:SF3">
    <property type="entry name" value="ASPARTATE AMINOTRANSFERASE-RELATED"/>
    <property type="match status" value="1"/>
</dbReference>
<dbReference type="CDD" id="cd00609">
    <property type="entry name" value="AAT_like"/>
    <property type="match status" value="1"/>
</dbReference>
<accession>A0A3G3IG86</accession>
<dbReference type="GO" id="GO:0030170">
    <property type="term" value="F:pyridoxal phosphate binding"/>
    <property type="evidence" value="ECO:0007669"/>
    <property type="project" value="InterPro"/>
</dbReference>
<comment type="cofactor">
    <cofactor evidence="1 7">
        <name>pyridoxal 5'-phosphate</name>
        <dbReference type="ChEBI" id="CHEBI:597326"/>
    </cofactor>
</comment>
<dbReference type="InterPro" id="IPR015422">
    <property type="entry name" value="PyrdxlP-dep_Trfase_small"/>
</dbReference>
<evidence type="ECO:0000259" key="8">
    <source>
        <dbReference type="Pfam" id="PF00155"/>
    </source>
</evidence>
<dbReference type="InterPro" id="IPR050596">
    <property type="entry name" value="AspAT/PAT-like"/>
</dbReference>
<keyword evidence="4 7" id="KW-0032">Aminotransferase</keyword>
<dbReference type="InterPro" id="IPR004839">
    <property type="entry name" value="Aminotransferase_I/II_large"/>
</dbReference>
<evidence type="ECO:0000256" key="5">
    <source>
        <dbReference type="ARBA" id="ARBA00022679"/>
    </source>
</evidence>
<organism evidence="9 10">
    <name type="scientific">Methanomethylophilus alvi</name>
    <dbReference type="NCBI Taxonomy" id="1291540"/>
    <lineage>
        <taxon>Archaea</taxon>
        <taxon>Methanobacteriati</taxon>
        <taxon>Thermoplasmatota</taxon>
        <taxon>Thermoplasmata</taxon>
        <taxon>Methanomassiliicoccales</taxon>
        <taxon>Methanomethylophilaceae</taxon>
        <taxon>Methanomethylophilus</taxon>
    </lineage>
</organism>
<dbReference type="Pfam" id="PF00155">
    <property type="entry name" value="Aminotran_1_2"/>
    <property type="match status" value="1"/>
</dbReference>
<reference evidence="9 10" key="1">
    <citation type="submission" date="2016-10" db="EMBL/GenBank/DDBJ databases">
        <title>Complete genome of the TMA-utilizing, human hosted archaeon Methanomethylophilus alvus Gen. nov, sp. nov., strain Mx-05, derived from a pure culture.</title>
        <authorList>
            <person name="Brugere J.-F."/>
            <person name="Ben Hania W."/>
            <person name="Chaudhary P.P."/>
            <person name="Gaci N."/>
            <person name="Borrel G."/>
            <person name="Cao Van Tuat L."/>
            <person name="Fardeau M.-L."/>
            <person name="Harris H.M.B."/>
            <person name="O'Toole P.W."/>
            <person name="Ollivier B."/>
        </authorList>
    </citation>
    <scope>NUCLEOTIDE SEQUENCE [LARGE SCALE GENOMIC DNA]</scope>
    <source>
        <strain evidence="9 10">Mx-05</strain>
    </source>
</reference>
<comment type="similarity">
    <text evidence="2 7">Belongs to the class-I pyridoxal-phosphate-dependent aminotransferase family.</text>
</comment>
<dbReference type="OMA" id="GWLRWCF"/>
<protein>
    <recommendedName>
        <fullName evidence="7">Aminotransferase</fullName>
        <ecNumber evidence="7">2.6.1.-</ecNumber>
    </recommendedName>
</protein>
<dbReference type="InterPro" id="IPR004838">
    <property type="entry name" value="NHTrfase_class1_PyrdxlP-BS"/>
</dbReference>
<comment type="subunit">
    <text evidence="3">Homodimer.</text>
</comment>
<proteinExistence type="inferred from homology"/>
<dbReference type="EC" id="2.6.1.-" evidence="7"/>
<evidence type="ECO:0000313" key="10">
    <source>
        <dbReference type="Proteomes" id="UP000273278"/>
    </source>
</evidence>
<feature type="domain" description="Aminotransferase class I/classII large" evidence="8">
    <location>
        <begin position="25"/>
        <end position="365"/>
    </location>
</feature>